<keyword evidence="2" id="KW-1185">Reference proteome</keyword>
<evidence type="ECO:0000313" key="1">
    <source>
        <dbReference type="EMBL" id="KAF2841845.1"/>
    </source>
</evidence>
<organism evidence="1 2">
    <name type="scientific">Patellaria atrata CBS 101060</name>
    <dbReference type="NCBI Taxonomy" id="1346257"/>
    <lineage>
        <taxon>Eukaryota</taxon>
        <taxon>Fungi</taxon>
        <taxon>Dikarya</taxon>
        <taxon>Ascomycota</taxon>
        <taxon>Pezizomycotina</taxon>
        <taxon>Dothideomycetes</taxon>
        <taxon>Dothideomycetes incertae sedis</taxon>
        <taxon>Patellariales</taxon>
        <taxon>Patellariaceae</taxon>
        <taxon>Patellaria</taxon>
    </lineage>
</organism>
<protein>
    <submittedName>
        <fullName evidence="1">Uncharacterized protein</fullName>
    </submittedName>
</protein>
<reference evidence="1" key="1">
    <citation type="journal article" date="2020" name="Stud. Mycol.">
        <title>101 Dothideomycetes genomes: a test case for predicting lifestyles and emergence of pathogens.</title>
        <authorList>
            <person name="Haridas S."/>
            <person name="Albert R."/>
            <person name="Binder M."/>
            <person name="Bloem J."/>
            <person name="Labutti K."/>
            <person name="Salamov A."/>
            <person name="Andreopoulos B."/>
            <person name="Baker S."/>
            <person name="Barry K."/>
            <person name="Bills G."/>
            <person name="Bluhm B."/>
            <person name="Cannon C."/>
            <person name="Castanera R."/>
            <person name="Culley D."/>
            <person name="Daum C."/>
            <person name="Ezra D."/>
            <person name="Gonzalez J."/>
            <person name="Henrissat B."/>
            <person name="Kuo A."/>
            <person name="Liang C."/>
            <person name="Lipzen A."/>
            <person name="Lutzoni F."/>
            <person name="Magnuson J."/>
            <person name="Mondo S."/>
            <person name="Nolan M."/>
            <person name="Ohm R."/>
            <person name="Pangilinan J."/>
            <person name="Park H.-J."/>
            <person name="Ramirez L."/>
            <person name="Alfaro M."/>
            <person name="Sun H."/>
            <person name="Tritt A."/>
            <person name="Yoshinaga Y."/>
            <person name="Zwiers L.-H."/>
            <person name="Turgeon B."/>
            <person name="Goodwin S."/>
            <person name="Spatafora J."/>
            <person name="Crous P."/>
            <person name="Grigoriev I."/>
        </authorList>
    </citation>
    <scope>NUCLEOTIDE SEQUENCE</scope>
    <source>
        <strain evidence="1">CBS 101060</strain>
    </source>
</reference>
<dbReference type="EMBL" id="MU006090">
    <property type="protein sequence ID" value="KAF2841845.1"/>
    <property type="molecule type" value="Genomic_DNA"/>
</dbReference>
<gene>
    <name evidence="1" type="ORF">M501DRAFT_998041</name>
</gene>
<dbReference type="AlphaFoldDB" id="A0A9P4VTU2"/>
<accession>A0A9P4VTU2</accession>
<proteinExistence type="predicted"/>
<name>A0A9P4VTU2_9PEZI</name>
<evidence type="ECO:0000313" key="2">
    <source>
        <dbReference type="Proteomes" id="UP000799429"/>
    </source>
</evidence>
<comment type="caution">
    <text evidence="1">The sequence shown here is derived from an EMBL/GenBank/DDBJ whole genome shotgun (WGS) entry which is preliminary data.</text>
</comment>
<sequence>MKRSHSLVPPSTLTLTKITNTNRRPQRAILQQPLPNPTHRLKLKLKLKPQRSNRPLTLLSPRKPREPNSSRITVPALLPALLQLHDPRHLALRPPALVRFQRRWGGEYGYVACFFAVLGEVRCGGESVRRTSRTGAGLLDRYRSYGIIWREGCEGTV</sequence>
<dbReference type="Proteomes" id="UP000799429">
    <property type="component" value="Unassembled WGS sequence"/>
</dbReference>